<keyword evidence="2" id="KW-1185">Reference proteome</keyword>
<evidence type="ECO:0000313" key="2">
    <source>
        <dbReference type="Proteomes" id="UP000245051"/>
    </source>
</evidence>
<sequence>MVVGVLVVGVLVVRAGRVSVAAHDGAGRRKAVLRGRGGAAVRTADVTVRGGASVRAVRASFGRGFVRRGLRWVRTALGEDFVQ</sequence>
<reference evidence="1 2" key="1">
    <citation type="submission" date="2018-05" db="EMBL/GenBank/DDBJ databases">
        <title>Complete genome sequence of the Type Strain of Streptomyces spongiicola HNM0071, the producer of staurosporine.</title>
        <authorList>
            <person name="Zhou S."/>
            <person name="Huang X."/>
        </authorList>
    </citation>
    <scope>NUCLEOTIDE SEQUENCE [LARGE SCALE GENOMIC DNA]</scope>
    <source>
        <strain evidence="1 2">HNM0071</strain>
    </source>
</reference>
<name>A0ABM6V4M3_9ACTN</name>
<organism evidence="1 2">
    <name type="scientific">Streptomyces spongiicola</name>
    <dbReference type="NCBI Taxonomy" id="1690221"/>
    <lineage>
        <taxon>Bacteria</taxon>
        <taxon>Bacillati</taxon>
        <taxon>Actinomycetota</taxon>
        <taxon>Actinomycetes</taxon>
        <taxon>Kitasatosporales</taxon>
        <taxon>Streptomycetaceae</taxon>
        <taxon>Streptomyces</taxon>
    </lineage>
</organism>
<dbReference type="Proteomes" id="UP000245051">
    <property type="component" value="Chromosome"/>
</dbReference>
<proteinExistence type="predicted"/>
<accession>A0ABM6V4M3</accession>
<evidence type="ECO:0008006" key="3">
    <source>
        <dbReference type="Google" id="ProtNLM"/>
    </source>
</evidence>
<evidence type="ECO:0000313" key="1">
    <source>
        <dbReference type="EMBL" id="AWK08868.1"/>
    </source>
</evidence>
<protein>
    <recommendedName>
        <fullName evidence="3">Secreted protein</fullName>
    </recommendedName>
</protein>
<dbReference type="EMBL" id="CP029254">
    <property type="protein sequence ID" value="AWK08868.1"/>
    <property type="molecule type" value="Genomic_DNA"/>
</dbReference>
<gene>
    <name evidence="1" type="ORF">DDQ41_07995</name>
</gene>